<gene>
    <name evidence="1" type="ORF">SAMN05421732_101411</name>
</gene>
<sequence>MIEFKLIRLLKNESYSAYKKCSQVTVQELKRMYGIYQKYYANTRYEIFECDFLEKTGVFLIFEPKNKQIIGFSTVSVR</sequence>
<reference evidence="2" key="1">
    <citation type="submission" date="2016-09" db="EMBL/GenBank/DDBJ databases">
        <authorList>
            <person name="Varghese N."/>
            <person name="Submissions S."/>
        </authorList>
    </citation>
    <scope>NUCLEOTIDE SEQUENCE [LARGE SCALE GENOMIC DNA]</scope>
    <source>
        <strain evidence="2">ANC 4667</strain>
    </source>
</reference>
<proteinExistence type="predicted"/>
<protein>
    <submittedName>
        <fullName evidence="1">Uncharacterized protein</fullName>
    </submittedName>
</protein>
<dbReference type="OrthoDB" id="333393at2"/>
<name>A0A1G6GVU1_9GAMM</name>
<evidence type="ECO:0000313" key="2">
    <source>
        <dbReference type="Proteomes" id="UP000243468"/>
    </source>
</evidence>
<organism evidence="1 2">
    <name type="scientific">Acinetobacter kookii</name>
    <dbReference type="NCBI Taxonomy" id="1226327"/>
    <lineage>
        <taxon>Bacteria</taxon>
        <taxon>Pseudomonadati</taxon>
        <taxon>Pseudomonadota</taxon>
        <taxon>Gammaproteobacteria</taxon>
        <taxon>Moraxellales</taxon>
        <taxon>Moraxellaceae</taxon>
        <taxon>Acinetobacter</taxon>
    </lineage>
</organism>
<dbReference type="Proteomes" id="UP000243468">
    <property type="component" value="Unassembled WGS sequence"/>
</dbReference>
<dbReference type="EMBL" id="FMYO01000001">
    <property type="protein sequence ID" value="SDB86137.1"/>
    <property type="molecule type" value="Genomic_DNA"/>
</dbReference>
<dbReference type="AlphaFoldDB" id="A0A1G6GVU1"/>
<accession>A0A1G6GVU1</accession>
<keyword evidence="2" id="KW-1185">Reference proteome</keyword>
<evidence type="ECO:0000313" key="1">
    <source>
        <dbReference type="EMBL" id="SDB86137.1"/>
    </source>
</evidence>
<dbReference type="RefSeq" id="WP_092818480.1">
    <property type="nucleotide sequence ID" value="NZ_BAABKJ010000006.1"/>
</dbReference>
<dbReference type="STRING" id="1226327.SAMN05421732_101411"/>